<reference evidence="2 3" key="1">
    <citation type="submission" date="2018-09" db="EMBL/GenBank/DDBJ databases">
        <authorList>
            <person name="Zeman M."/>
            <person name="Pardy F."/>
        </authorList>
    </citation>
    <scope>NUCLEOTIDE SEQUENCE [LARGE SCALE GENOMIC DNA]</scope>
    <source>
        <strain evidence="2 3">CCM 8852</strain>
    </source>
</reference>
<keyword evidence="3" id="KW-1185">Reference proteome</keyword>
<comment type="caution">
    <text evidence="2">The sequence shown here is derived from an EMBL/GenBank/DDBJ whole genome shotgun (WGS) entry which is preliminary data.</text>
</comment>
<dbReference type="SUPFAM" id="SSF109854">
    <property type="entry name" value="DinB/YfiT-like putative metalloenzymes"/>
    <property type="match status" value="1"/>
</dbReference>
<protein>
    <submittedName>
        <fullName evidence="2">DinB family protein</fullName>
    </submittedName>
</protein>
<dbReference type="EMBL" id="QYCN01000004">
    <property type="protein sequence ID" value="RIY12927.1"/>
    <property type="molecule type" value="Genomic_DNA"/>
</dbReference>
<dbReference type="Gene3D" id="1.20.120.450">
    <property type="entry name" value="dinb family like domain"/>
    <property type="match status" value="1"/>
</dbReference>
<evidence type="ECO:0000259" key="1">
    <source>
        <dbReference type="Pfam" id="PF12867"/>
    </source>
</evidence>
<evidence type="ECO:0000313" key="3">
    <source>
        <dbReference type="Proteomes" id="UP000284250"/>
    </source>
</evidence>
<gene>
    <name evidence="2" type="ORF">D0T11_04155</name>
</gene>
<dbReference type="AlphaFoldDB" id="A0A418R634"/>
<feature type="domain" description="DinB-like" evidence="1">
    <location>
        <begin position="21"/>
        <end position="152"/>
    </location>
</feature>
<reference evidence="2 3" key="2">
    <citation type="submission" date="2019-01" db="EMBL/GenBank/DDBJ databases">
        <title>Hymenobacter humicola sp. nov., isolated from soils in Antarctica.</title>
        <authorList>
            <person name="Sedlacek I."/>
            <person name="Holochova P."/>
            <person name="Kralova S."/>
            <person name="Pantucek R."/>
            <person name="Stankova E."/>
            <person name="Vrbovska V."/>
            <person name="Kristofova L."/>
            <person name="Svec P."/>
            <person name="Busse H.-J."/>
        </authorList>
    </citation>
    <scope>NUCLEOTIDE SEQUENCE [LARGE SCALE GENOMIC DNA]</scope>
    <source>
        <strain evidence="2 3">CCM 8852</strain>
    </source>
</reference>
<organism evidence="2 3">
    <name type="scientific">Hymenobacter rubripertinctus</name>
    <dbReference type="NCBI Taxonomy" id="2029981"/>
    <lineage>
        <taxon>Bacteria</taxon>
        <taxon>Pseudomonadati</taxon>
        <taxon>Bacteroidota</taxon>
        <taxon>Cytophagia</taxon>
        <taxon>Cytophagales</taxon>
        <taxon>Hymenobacteraceae</taxon>
        <taxon>Hymenobacter</taxon>
    </lineage>
</organism>
<proteinExistence type="predicted"/>
<dbReference type="OrthoDB" id="9793216at2"/>
<sequence>MVLSAPSMPQVCHRLHELLGLLNTRLPLFSPAELAAFPGPGKWSRKQILGHLIDSAANNHQRFMLALTTPEPLVLTPYDQDAWVRCADYQHTLPADLLSLWTTYNRQLIRLIEQIPLTAHAHRCTYGNGYEVTLRWLIEDYAVHLEHHVQQILGRTPQ</sequence>
<dbReference type="Proteomes" id="UP000284250">
    <property type="component" value="Unassembled WGS sequence"/>
</dbReference>
<evidence type="ECO:0000313" key="2">
    <source>
        <dbReference type="EMBL" id="RIY12927.1"/>
    </source>
</evidence>
<dbReference type="Pfam" id="PF12867">
    <property type="entry name" value="DinB_2"/>
    <property type="match status" value="1"/>
</dbReference>
<accession>A0A418R634</accession>
<name>A0A418R634_9BACT</name>
<dbReference type="InterPro" id="IPR024775">
    <property type="entry name" value="DinB-like"/>
</dbReference>
<dbReference type="InterPro" id="IPR034660">
    <property type="entry name" value="DinB/YfiT-like"/>
</dbReference>